<proteinExistence type="inferred from homology"/>
<dbReference type="Gene3D" id="3.50.50.60">
    <property type="entry name" value="FAD/NAD(P)-binding domain"/>
    <property type="match status" value="2"/>
</dbReference>
<dbReference type="Pfam" id="PF01206">
    <property type="entry name" value="TusA"/>
    <property type="match status" value="1"/>
</dbReference>
<dbReference type="GeneID" id="41330760"/>
<name>A0A5B9DDT2_9ARCH</name>
<dbReference type="InterPro" id="IPR036873">
    <property type="entry name" value="Rhodanese-like_dom_sf"/>
</dbReference>
<dbReference type="InterPro" id="IPR023753">
    <property type="entry name" value="FAD/NAD-binding_dom"/>
</dbReference>
<keyword evidence="9" id="KW-1185">Reference proteome</keyword>
<dbReference type="Gene3D" id="3.40.250.10">
    <property type="entry name" value="Rhodanese-like domain"/>
    <property type="match status" value="1"/>
</dbReference>
<dbReference type="InterPro" id="IPR036188">
    <property type="entry name" value="FAD/NAD-bd_sf"/>
</dbReference>
<dbReference type="SMART" id="SM00450">
    <property type="entry name" value="RHOD"/>
    <property type="match status" value="1"/>
</dbReference>
<dbReference type="Pfam" id="PF07992">
    <property type="entry name" value="Pyr_redox_2"/>
    <property type="match status" value="1"/>
</dbReference>
<evidence type="ECO:0000256" key="4">
    <source>
        <dbReference type="ARBA" id="ARBA00022827"/>
    </source>
</evidence>
<dbReference type="InterPro" id="IPR036868">
    <property type="entry name" value="TusA-like_sf"/>
</dbReference>
<dbReference type="EMBL" id="CP042905">
    <property type="protein sequence ID" value="QEE16950.1"/>
    <property type="molecule type" value="Genomic_DNA"/>
</dbReference>
<dbReference type="InterPro" id="IPR027396">
    <property type="entry name" value="DsrEFH-like"/>
</dbReference>
<reference evidence="8 9" key="1">
    <citation type="journal article" date="2020" name="Nature">
        <title>Isolation of an archaeon at the prokaryote-eukaryote interface.</title>
        <authorList>
            <person name="Imachi H."/>
            <person name="Nobu M.K."/>
            <person name="Nakahara N."/>
            <person name="Morono Y."/>
            <person name="Ogawara M."/>
            <person name="Takaki Y."/>
            <person name="Takano Y."/>
            <person name="Uematsu K."/>
            <person name="Ikuta T."/>
            <person name="Ito M."/>
            <person name="Matsui Y."/>
            <person name="Miyazaki M."/>
            <person name="Murata K."/>
            <person name="Saito Y."/>
            <person name="Sakai S."/>
            <person name="Song C."/>
            <person name="Tasumi E."/>
            <person name="Yamanaka Y."/>
            <person name="Yamaguchi T."/>
            <person name="Kamagata Y."/>
            <person name="Tamaki H."/>
            <person name="Takai K."/>
        </authorList>
    </citation>
    <scope>NUCLEOTIDE SEQUENCE [LARGE SCALE GENOMIC DNA]</scope>
    <source>
        <strain evidence="8 9">MK-D1</strain>
    </source>
</reference>
<dbReference type="InterPro" id="IPR004099">
    <property type="entry name" value="Pyr_nucl-diS_OxRdtase_dimer"/>
</dbReference>
<evidence type="ECO:0000256" key="3">
    <source>
        <dbReference type="ARBA" id="ARBA00022630"/>
    </source>
</evidence>
<dbReference type="Gene3D" id="3.40.1260.10">
    <property type="entry name" value="DsrEFH-like"/>
    <property type="match status" value="1"/>
</dbReference>
<dbReference type="PROSITE" id="PS51257">
    <property type="entry name" value="PROKAR_LIPOPROTEIN"/>
    <property type="match status" value="1"/>
</dbReference>
<dbReference type="Proteomes" id="UP000321408">
    <property type="component" value="Chromosome"/>
</dbReference>
<dbReference type="InterPro" id="IPR032836">
    <property type="entry name" value="DsrE2-like"/>
</dbReference>
<dbReference type="InterPro" id="IPR001763">
    <property type="entry name" value="Rhodanese-like_dom"/>
</dbReference>
<dbReference type="SUPFAM" id="SSF75169">
    <property type="entry name" value="DsrEFH-like"/>
    <property type="match status" value="1"/>
</dbReference>
<organism evidence="8 9">
    <name type="scientific">Promethearchaeum syntrophicum</name>
    <dbReference type="NCBI Taxonomy" id="2594042"/>
    <lineage>
        <taxon>Archaea</taxon>
        <taxon>Promethearchaeati</taxon>
        <taxon>Promethearchaeota</taxon>
        <taxon>Promethearchaeia</taxon>
        <taxon>Promethearchaeales</taxon>
        <taxon>Promethearchaeaceae</taxon>
        <taxon>Promethearchaeum</taxon>
    </lineage>
</organism>
<dbReference type="Pfam" id="PF13686">
    <property type="entry name" value="DrsE_2"/>
    <property type="match status" value="1"/>
</dbReference>
<accession>A0A5B9DDT2</accession>
<dbReference type="AlphaFoldDB" id="A0A5B9DDT2"/>
<dbReference type="PROSITE" id="PS50206">
    <property type="entry name" value="RHODANESE_3"/>
    <property type="match status" value="1"/>
</dbReference>
<evidence type="ECO:0000313" key="8">
    <source>
        <dbReference type="EMBL" id="QEE16950.1"/>
    </source>
</evidence>
<reference evidence="8 9" key="2">
    <citation type="journal article" date="2024" name="Int. J. Syst. Evol. Microbiol.">
        <title>Promethearchaeum syntrophicum gen. nov., sp. nov., an anaerobic, obligately syntrophic archaeon, the first isolate of the lineage 'Asgard' archaea, and proposal of the new archaeal phylum Promethearchaeota phyl. nov. and kingdom Promethearchaeati regn. nov.</title>
        <authorList>
            <person name="Imachi H."/>
            <person name="Nobu M.K."/>
            <person name="Kato S."/>
            <person name="Takaki Y."/>
            <person name="Miyazaki M."/>
            <person name="Miyata M."/>
            <person name="Ogawara M."/>
            <person name="Saito Y."/>
            <person name="Sakai S."/>
            <person name="Tahara Y.O."/>
            <person name="Takano Y."/>
            <person name="Tasumi E."/>
            <person name="Uematsu K."/>
            <person name="Yoshimura T."/>
            <person name="Itoh T."/>
            <person name="Ohkuma M."/>
            <person name="Takai K."/>
        </authorList>
    </citation>
    <scope>NUCLEOTIDE SEQUENCE [LARGE SCALE GENOMIC DNA]</scope>
    <source>
        <strain evidence="8 9">MK-D1</strain>
    </source>
</reference>
<dbReference type="InterPro" id="IPR001455">
    <property type="entry name" value="TusA-like"/>
</dbReference>
<dbReference type="Pfam" id="PF00581">
    <property type="entry name" value="Rhodanese"/>
    <property type="match status" value="1"/>
</dbReference>
<dbReference type="PROSITE" id="PS01148">
    <property type="entry name" value="UPF0033"/>
    <property type="match status" value="1"/>
</dbReference>
<gene>
    <name evidence="8" type="ORF">DSAG12_02781</name>
</gene>
<keyword evidence="3" id="KW-0285">Flavoprotein</keyword>
<evidence type="ECO:0000256" key="2">
    <source>
        <dbReference type="ARBA" id="ARBA00009130"/>
    </source>
</evidence>
<evidence type="ECO:0000256" key="5">
    <source>
        <dbReference type="ARBA" id="ARBA00023002"/>
    </source>
</evidence>
<dbReference type="EC" id="1.8.1.14" evidence="8"/>
<dbReference type="Pfam" id="PF02852">
    <property type="entry name" value="Pyr_redox_dim"/>
    <property type="match status" value="1"/>
</dbReference>
<dbReference type="PANTHER" id="PTHR43429">
    <property type="entry name" value="PYRIDINE NUCLEOTIDE-DISULFIDE OXIDOREDUCTASE DOMAIN-CONTAINING"/>
    <property type="match status" value="1"/>
</dbReference>
<evidence type="ECO:0000256" key="1">
    <source>
        <dbReference type="ARBA" id="ARBA00001974"/>
    </source>
</evidence>
<protein>
    <submittedName>
        <fullName evidence="8">CoA-disulfide reductase</fullName>
        <ecNumber evidence="8">1.8.1.14</ecNumber>
    </submittedName>
</protein>
<dbReference type="GO" id="GO:0050451">
    <property type="term" value="F:CoA-disulfide reductase (NADPH) activity"/>
    <property type="evidence" value="ECO:0007669"/>
    <property type="project" value="UniProtKB-EC"/>
</dbReference>
<evidence type="ECO:0000259" key="7">
    <source>
        <dbReference type="PROSITE" id="PS50206"/>
    </source>
</evidence>
<dbReference type="PRINTS" id="PR00411">
    <property type="entry name" value="PNDRDTASEI"/>
</dbReference>
<dbReference type="RefSeq" id="WP_147663873.1">
    <property type="nucleotide sequence ID" value="NZ_CP042905.2"/>
</dbReference>
<feature type="domain" description="Rhodanese" evidence="7">
    <location>
        <begin position="468"/>
        <end position="551"/>
    </location>
</feature>
<dbReference type="PRINTS" id="PR00368">
    <property type="entry name" value="FADPNR"/>
</dbReference>
<evidence type="ECO:0000313" key="9">
    <source>
        <dbReference type="Proteomes" id="UP000321408"/>
    </source>
</evidence>
<comment type="cofactor">
    <cofactor evidence="1">
        <name>FAD</name>
        <dbReference type="ChEBI" id="CHEBI:57692"/>
    </cofactor>
</comment>
<dbReference type="OrthoDB" id="69354at2157"/>
<keyword evidence="5 8" id="KW-0560">Oxidoreductase</keyword>
<evidence type="ECO:0000256" key="6">
    <source>
        <dbReference type="ARBA" id="ARBA00023284"/>
    </source>
</evidence>
<dbReference type="SUPFAM" id="SSF55424">
    <property type="entry name" value="FAD/NAD-linked reductases, dimerisation (C-terminal) domain"/>
    <property type="match status" value="1"/>
</dbReference>
<dbReference type="CDD" id="cd01524">
    <property type="entry name" value="RHOD_Pyr_redox"/>
    <property type="match status" value="1"/>
</dbReference>
<keyword evidence="6" id="KW-0676">Redox-active center</keyword>
<dbReference type="InterPro" id="IPR016156">
    <property type="entry name" value="FAD/NAD-linked_Rdtase_dimer_sf"/>
</dbReference>
<dbReference type="Gene3D" id="3.30.110.40">
    <property type="entry name" value="TusA-like domain"/>
    <property type="match status" value="1"/>
</dbReference>
<dbReference type="SUPFAM" id="SSF52821">
    <property type="entry name" value="Rhodanese/Cell cycle control phosphatase"/>
    <property type="match status" value="1"/>
</dbReference>
<dbReference type="InterPro" id="IPR050260">
    <property type="entry name" value="FAD-bd_OxRdtase"/>
</dbReference>
<dbReference type="SUPFAM" id="SSF64307">
    <property type="entry name" value="SirA-like"/>
    <property type="match status" value="1"/>
</dbReference>
<dbReference type="PANTHER" id="PTHR43429:SF1">
    <property type="entry name" value="NAD(P)H SULFUR OXIDOREDUCTASE (COA-DEPENDENT)"/>
    <property type="match status" value="1"/>
</dbReference>
<comment type="similarity">
    <text evidence="2">Belongs to the class-III pyridine nucleotide-disulfide oxidoreductase family.</text>
</comment>
<dbReference type="KEGG" id="psyt:DSAG12_02781"/>
<sequence>MSSNKTIIIGGVAGGASCAVRLRRIDEKAEIIMIERGEHISFANCGLPYYIGEIIKDESKLLVETPEKMHASFNIDIRTKSEALKINREAKTIEIHDLSNNNIYTESYDKLVLSPGATPVRPPIPGINLSKIFTLRNIPDTEAIKNYIDENHPSHALVVGGGFIGLEMAENLVQRGIKVTVNELANQVMRPLDYEMAAYVHQHLKSQDIELYLNDGVKSFEEEDKDIIIVTLNSGTKIRTNMVIFGIGVKPENKLAKEANLTLGERGGIKVNKRLETNDPNIYAIGDAIEVEDFINKNSTLIPLAGPANKQGRIVANNINGNIEEFHGTQGTSIAKIFDLTIATTGNNEKTLNRYGISYLKSYTQNSSHAGYYPGAIPMSMKIIFAPDNGKILGAQIVGYDGVDKRIDVLATAIRANMTVYDLEQLELAYAPPYSSAKDPVNIAGFVASNILKGDMEVVFWDDIAKIDPKKTILLDIRTELEMKLGKLPNSLHIPLDNLRDRINEIPVGKELIVYCQAGQRGYYAARILMQHGFKVKNLSGGYKAYKIVTEKQSNEGVFADLGIKTDDVIHAVPTKEYIDDDIQAAIEVDACGLACPGPIMKVAEGMDSLNAGEILKITATDPGFFSDVKVWAKSTNNTIMNIVKENREIVALIKKDIPEKTPMANIGSLPTGKNLIVFSGDLDKAIAAFIIANGSVAMGSEVSIFFTFWGLNILRKPKKVKVKKNFIERMFGKMMPRGTEKLEISQMKMLGMGTKMIKGIMKKHNISSLHDLIQSALKNGVKLVACQMTMDLMGIKEEELIEGVSLGGVATMLGAAEEANMSLFI</sequence>
<dbReference type="SUPFAM" id="SSF51905">
    <property type="entry name" value="FAD/NAD(P)-binding domain"/>
    <property type="match status" value="2"/>
</dbReference>
<dbReference type="NCBIfam" id="NF010037">
    <property type="entry name" value="PRK13512.1"/>
    <property type="match status" value="1"/>
</dbReference>
<keyword evidence="4" id="KW-0274">FAD</keyword>